<keyword evidence="2" id="KW-0645">Protease</keyword>
<reference evidence="6 7" key="1">
    <citation type="submission" date="2020-05" db="EMBL/GenBank/DDBJ databases">
        <title>Nakamurella sp. DB0629 isolated from air conditioner.</title>
        <authorList>
            <person name="Kim D.H."/>
            <person name="Kim D.-U."/>
        </authorList>
    </citation>
    <scope>NUCLEOTIDE SEQUENCE [LARGE SCALE GENOMIC DNA]</scope>
    <source>
        <strain evidence="6 7">DB0629</strain>
    </source>
</reference>
<accession>A0A849A5R9</accession>
<dbReference type="AlphaFoldDB" id="A0A849A5R9"/>
<evidence type="ECO:0000259" key="5">
    <source>
        <dbReference type="PROSITE" id="PS51935"/>
    </source>
</evidence>
<protein>
    <recommendedName>
        <fullName evidence="5">NlpC/P60 domain-containing protein</fullName>
    </recommendedName>
</protein>
<evidence type="ECO:0000313" key="7">
    <source>
        <dbReference type="Proteomes" id="UP000562984"/>
    </source>
</evidence>
<feature type="domain" description="NlpC/P60" evidence="5">
    <location>
        <begin position="247"/>
        <end position="386"/>
    </location>
</feature>
<dbReference type="PANTHER" id="PTHR47359">
    <property type="entry name" value="PEPTIDOGLYCAN DL-ENDOPEPTIDASE CWLO"/>
    <property type="match status" value="1"/>
</dbReference>
<dbReference type="Proteomes" id="UP000562984">
    <property type="component" value="Unassembled WGS sequence"/>
</dbReference>
<evidence type="ECO:0000256" key="4">
    <source>
        <dbReference type="ARBA" id="ARBA00022807"/>
    </source>
</evidence>
<dbReference type="InterPro" id="IPR038765">
    <property type="entry name" value="Papain-like_cys_pep_sf"/>
</dbReference>
<dbReference type="GO" id="GO:0008234">
    <property type="term" value="F:cysteine-type peptidase activity"/>
    <property type="evidence" value="ECO:0007669"/>
    <property type="project" value="UniProtKB-KW"/>
</dbReference>
<keyword evidence="3" id="KW-0378">Hydrolase</keyword>
<organism evidence="6 7">
    <name type="scientific">Nakamurella aerolata</name>
    <dbReference type="NCBI Taxonomy" id="1656892"/>
    <lineage>
        <taxon>Bacteria</taxon>
        <taxon>Bacillati</taxon>
        <taxon>Actinomycetota</taxon>
        <taxon>Actinomycetes</taxon>
        <taxon>Nakamurellales</taxon>
        <taxon>Nakamurellaceae</taxon>
        <taxon>Nakamurella</taxon>
    </lineage>
</organism>
<dbReference type="EMBL" id="JABEND010000002">
    <property type="protein sequence ID" value="NNG34986.1"/>
    <property type="molecule type" value="Genomic_DNA"/>
</dbReference>
<dbReference type="Gene3D" id="3.90.1720.10">
    <property type="entry name" value="endopeptidase domain like (from Nostoc punctiforme)"/>
    <property type="match status" value="1"/>
</dbReference>
<comment type="similarity">
    <text evidence="1">Belongs to the peptidase C40 family.</text>
</comment>
<dbReference type="PROSITE" id="PS51935">
    <property type="entry name" value="NLPC_P60"/>
    <property type="match status" value="1"/>
</dbReference>
<dbReference type="InterPro" id="IPR051794">
    <property type="entry name" value="PG_Endopeptidase_C40"/>
</dbReference>
<dbReference type="InterPro" id="IPR000064">
    <property type="entry name" value="NLP_P60_dom"/>
</dbReference>
<dbReference type="GO" id="GO:0006508">
    <property type="term" value="P:proteolysis"/>
    <property type="evidence" value="ECO:0007669"/>
    <property type="project" value="UniProtKB-KW"/>
</dbReference>
<gene>
    <name evidence="6" type="ORF">HKD39_04510</name>
</gene>
<evidence type="ECO:0000256" key="2">
    <source>
        <dbReference type="ARBA" id="ARBA00022670"/>
    </source>
</evidence>
<proteinExistence type="inferred from homology"/>
<comment type="caution">
    <text evidence="6">The sequence shown here is derived from an EMBL/GenBank/DDBJ whole genome shotgun (WGS) entry which is preliminary data.</text>
</comment>
<dbReference type="PANTHER" id="PTHR47359:SF3">
    <property type="entry name" value="NLP_P60 DOMAIN-CONTAINING PROTEIN-RELATED"/>
    <property type="match status" value="1"/>
</dbReference>
<evidence type="ECO:0000256" key="1">
    <source>
        <dbReference type="ARBA" id="ARBA00007074"/>
    </source>
</evidence>
<dbReference type="SUPFAM" id="SSF54001">
    <property type="entry name" value="Cysteine proteinases"/>
    <property type="match status" value="1"/>
</dbReference>
<sequence>MNGGQVQAFADQVGAACTGAWCLRNLVVDVPAYSATRYCTAVPGGRLAASEALARISAACGINPQVMLTTLQKESGLLTRSDATQASWAAAWGWHCPDTGPGGTANCDPQYAGFVNQLYGMASQWSRYRLDPGKYNYQAGRVEQIMWNVAESGCGAAPVFIRNQATASLYNYTPYQPNAAALAAYPGEGDRCSAYGNRNFFVLFGKYFGGTGASIAPTTAVTGTSVSIPVGAAVDPAVAGKQIVAPNANVAKGLAAGFAAVGLPYVWGGGTNGGGPDQGCERAGGDKNSCKGIVGFDCSGLTGYVLRQAGFVTGTDSSSQRAGGQSIPWSQAQPGDMIGYPGHVAIFLGWIDGNPYLLEAPGVGKQVQIRSVHTGNIDPVVHRYWR</sequence>
<keyword evidence="4" id="KW-0788">Thiol protease</keyword>
<keyword evidence="7" id="KW-1185">Reference proteome</keyword>
<name>A0A849A5R9_9ACTN</name>
<dbReference type="Pfam" id="PF00877">
    <property type="entry name" value="NLPC_P60"/>
    <property type="match status" value="1"/>
</dbReference>
<evidence type="ECO:0000256" key="3">
    <source>
        <dbReference type="ARBA" id="ARBA00022801"/>
    </source>
</evidence>
<evidence type="ECO:0000313" key="6">
    <source>
        <dbReference type="EMBL" id="NNG34986.1"/>
    </source>
</evidence>